<proteinExistence type="predicted"/>
<evidence type="ECO:0000313" key="1">
    <source>
        <dbReference type="EMBL" id="KAJ9098998.1"/>
    </source>
</evidence>
<dbReference type="Proteomes" id="UP001230649">
    <property type="component" value="Unassembled WGS sequence"/>
</dbReference>
<protein>
    <submittedName>
        <fullName evidence="1">Uncharacterized protein</fullName>
    </submittedName>
</protein>
<reference evidence="1" key="1">
    <citation type="submission" date="2023-04" db="EMBL/GenBank/DDBJ databases">
        <title>Draft Genome sequencing of Naganishia species isolated from polar environments using Oxford Nanopore Technology.</title>
        <authorList>
            <person name="Leo P."/>
            <person name="Venkateswaran K."/>
        </authorList>
    </citation>
    <scope>NUCLEOTIDE SEQUENCE</scope>
    <source>
        <strain evidence="1">MNA-CCFEE 5262</strain>
    </source>
</reference>
<name>A0ACC2VIN0_9TREE</name>
<sequence length="317" mass="33254">MSQSEAQRRAEARRAKILARGSAGLAKLASTARGEEASVLYDNPIPSRTPTPSARPAPPVEDPSEAYQANLERTMAALGASSSDRRQDAGAVDSMQAFQQMMNQMASGQSIPSASNTSVDPTDDPPTPELPPTSLPAITDSSFGFPPSAGAGDMSSMFPPEMMQMLQNAGGAPGSSPFGSATPATTEKPLLARLMPLVHIVTISVFFALTILVWEPSVWASGAGRAVIQMIGGRERRWSGLRGDSGGLASDVLTSGWASLPTQPRLPALVAQFLPLVPQQYSRPLLRVLKIAGIASRVIGDACLLVFLFGMAVIVKG</sequence>
<gene>
    <name evidence="1" type="ORF">QFC20_005816</name>
</gene>
<accession>A0ACC2VIN0</accession>
<evidence type="ECO:0000313" key="2">
    <source>
        <dbReference type="Proteomes" id="UP001230649"/>
    </source>
</evidence>
<dbReference type="EMBL" id="JASBWS010000087">
    <property type="protein sequence ID" value="KAJ9098998.1"/>
    <property type="molecule type" value="Genomic_DNA"/>
</dbReference>
<keyword evidence="2" id="KW-1185">Reference proteome</keyword>
<organism evidence="1 2">
    <name type="scientific">Naganishia adeliensis</name>
    <dbReference type="NCBI Taxonomy" id="92952"/>
    <lineage>
        <taxon>Eukaryota</taxon>
        <taxon>Fungi</taxon>
        <taxon>Dikarya</taxon>
        <taxon>Basidiomycota</taxon>
        <taxon>Agaricomycotina</taxon>
        <taxon>Tremellomycetes</taxon>
        <taxon>Filobasidiales</taxon>
        <taxon>Filobasidiaceae</taxon>
        <taxon>Naganishia</taxon>
    </lineage>
</organism>
<comment type="caution">
    <text evidence="1">The sequence shown here is derived from an EMBL/GenBank/DDBJ whole genome shotgun (WGS) entry which is preliminary data.</text>
</comment>